<sequence length="40" mass="4557">MSTQTLAWCAMGSFARDRKTSKMTASIRRKYMNIKNVSAD</sequence>
<reference evidence="1" key="2">
    <citation type="journal article" date="2015" name="Fish Shellfish Immunol.">
        <title>Early steps in the European eel (Anguilla anguilla)-Vibrio vulnificus interaction in the gills: Role of the RtxA13 toxin.</title>
        <authorList>
            <person name="Callol A."/>
            <person name="Pajuelo D."/>
            <person name="Ebbesson L."/>
            <person name="Teles M."/>
            <person name="MacKenzie S."/>
            <person name="Amaro C."/>
        </authorList>
    </citation>
    <scope>NUCLEOTIDE SEQUENCE</scope>
</reference>
<dbReference type="EMBL" id="GBXM01057995">
    <property type="protein sequence ID" value="JAH50582.1"/>
    <property type="molecule type" value="Transcribed_RNA"/>
</dbReference>
<name>A0A0E9TAX0_ANGAN</name>
<reference evidence="1" key="1">
    <citation type="submission" date="2014-11" db="EMBL/GenBank/DDBJ databases">
        <authorList>
            <person name="Amaro Gonzalez C."/>
        </authorList>
    </citation>
    <scope>NUCLEOTIDE SEQUENCE</scope>
</reference>
<proteinExistence type="predicted"/>
<accession>A0A0E9TAX0</accession>
<organism evidence="1">
    <name type="scientific">Anguilla anguilla</name>
    <name type="common">European freshwater eel</name>
    <name type="synonym">Muraena anguilla</name>
    <dbReference type="NCBI Taxonomy" id="7936"/>
    <lineage>
        <taxon>Eukaryota</taxon>
        <taxon>Metazoa</taxon>
        <taxon>Chordata</taxon>
        <taxon>Craniata</taxon>
        <taxon>Vertebrata</taxon>
        <taxon>Euteleostomi</taxon>
        <taxon>Actinopterygii</taxon>
        <taxon>Neopterygii</taxon>
        <taxon>Teleostei</taxon>
        <taxon>Anguilliformes</taxon>
        <taxon>Anguillidae</taxon>
        <taxon>Anguilla</taxon>
    </lineage>
</organism>
<dbReference type="AlphaFoldDB" id="A0A0E9TAX0"/>
<evidence type="ECO:0000313" key="1">
    <source>
        <dbReference type="EMBL" id="JAH50582.1"/>
    </source>
</evidence>
<protein>
    <submittedName>
        <fullName evidence="1">Uncharacterized protein</fullName>
    </submittedName>
</protein>